<dbReference type="EMBL" id="LFWZ01000008">
    <property type="protein sequence ID" value="KON31288.1"/>
    <property type="molecule type" value="Genomic_DNA"/>
</dbReference>
<comment type="pathway">
    <text evidence="3">Amino-acid biosynthesis; L-histidine biosynthesis; L-histidine from 5-phospho-alpha-D-ribose 1-diphosphate: step 1/9.</text>
</comment>
<dbReference type="NCBIfam" id="TIGR00070">
    <property type="entry name" value="hisG"/>
    <property type="match status" value="1"/>
</dbReference>
<dbReference type="GO" id="GO:0005524">
    <property type="term" value="F:ATP binding"/>
    <property type="evidence" value="ECO:0007669"/>
    <property type="project" value="UniProtKB-KW"/>
</dbReference>
<dbReference type="SUPFAM" id="SSF54913">
    <property type="entry name" value="GlnB-like"/>
    <property type="match status" value="1"/>
</dbReference>
<evidence type="ECO:0000256" key="2">
    <source>
        <dbReference type="ARBA" id="ARBA00004496"/>
    </source>
</evidence>
<comment type="subcellular location">
    <subcellularLocation>
        <location evidence="2">Cytoplasm</location>
    </subcellularLocation>
</comment>
<gene>
    <name evidence="19" type="ORF">AC482_01335</name>
</gene>
<dbReference type="InterPro" id="IPR015867">
    <property type="entry name" value="N-reg_PII/ATP_PRibTrfase_C"/>
</dbReference>
<dbReference type="AlphaFoldDB" id="A0A0M0BRR6"/>
<dbReference type="PATRIC" id="fig|1685127.3.peg.295"/>
<protein>
    <recommendedName>
        <fullName evidence="5 16">ATP phosphoribosyltransferase</fullName>
        <ecNumber evidence="4 16">2.4.2.17</ecNumber>
    </recommendedName>
</protein>
<dbReference type="Gene3D" id="3.40.190.10">
    <property type="entry name" value="Periplasmic binding protein-like II"/>
    <property type="match status" value="2"/>
</dbReference>
<evidence type="ECO:0000256" key="8">
    <source>
        <dbReference type="ARBA" id="ARBA00022676"/>
    </source>
</evidence>
<evidence type="ECO:0000256" key="4">
    <source>
        <dbReference type="ARBA" id="ARBA00011946"/>
    </source>
</evidence>
<evidence type="ECO:0000256" key="12">
    <source>
        <dbReference type="ARBA" id="ARBA00022840"/>
    </source>
</evidence>
<evidence type="ECO:0000256" key="5">
    <source>
        <dbReference type="ARBA" id="ARBA00020998"/>
    </source>
</evidence>
<dbReference type="InterPro" id="IPR001348">
    <property type="entry name" value="ATP_PRibTrfase_HisG"/>
</dbReference>
<dbReference type="GO" id="GO:0005737">
    <property type="term" value="C:cytoplasm"/>
    <property type="evidence" value="ECO:0007669"/>
    <property type="project" value="UniProtKB-SubCell"/>
</dbReference>
<evidence type="ECO:0000256" key="14">
    <source>
        <dbReference type="ARBA" id="ARBA00023102"/>
    </source>
</evidence>
<dbReference type="InterPro" id="IPR011322">
    <property type="entry name" value="N-reg_PII-like_a/b"/>
</dbReference>
<evidence type="ECO:0000256" key="7">
    <source>
        <dbReference type="ARBA" id="ARBA00022605"/>
    </source>
</evidence>
<feature type="domain" description="Histidine biosynthesis HisG C-terminal" evidence="18">
    <location>
        <begin position="243"/>
        <end position="310"/>
    </location>
</feature>
<dbReference type="PANTHER" id="PTHR21403:SF10">
    <property type="entry name" value="ATP PHOSPHORIBOSYLTRANSFERASE"/>
    <property type="match status" value="1"/>
</dbReference>
<dbReference type="Gene3D" id="3.30.70.120">
    <property type="match status" value="1"/>
</dbReference>
<dbReference type="PANTHER" id="PTHR21403">
    <property type="entry name" value="ATP PHOSPHORIBOSYLTRANSFERASE ATP-PRTASE"/>
    <property type="match status" value="1"/>
</dbReference>
<keyword evidence="8 19" id="KW-0328">Glycosyltransferase</keyword>
<dbReference type="InterPro" id="IPR013115">
    <property type="entry name" value="HisG_C"/>
</dbReference>
<keyword evidence="12" id="KW-0067">ATP-binding</keyword>
<dbReference type="InterPro" id="IPR013820">
    <property type="entry name" value="ATP_PRibTrfase_cat"/>
</dbReference>
<evidence type="ECO:0000256" key="15">
    <source>
        <dbReference type="ARBA" id="ARBA00024861"/>
    </source>
</evidence>
<evidence type="ECO:0000256" key="9">
    <source>
        <dbReference type="ARBA" id="ARBA00022679"/>
    </source>
</evidence>
<feature type="domain" description="ATP phosphoribosyltransferase catalytic" evidence="17">
    <location>
        <begin position="50"/>
        <end position="237"/>
    </location>
</feature>
<evidence type="ECO:0000256" key="10">
    <source>
        <dbReference type="ARBA" id="ARBA00022723"/>
    </source>
</evidence>
<dbReference type="Pfam" id="PF08029">
    <property type="entry name" value="HisG_C"/>
    <property type="match status" value="1"/>
</dbReference>
<organism evidence="19 20">
    <name type="scientific">miscellaneous Crenarchaeota group-15 archaeon DG-45</name>
    <dbReference type="NCBI Taxonomy" id="1685127"/>
    <lineage>
        <taxon>Archaea</taxon>
        <taxon>Candidatus Bathyarchaeota</taxon>
        <taxon>MCG-15</taxon>
    </lineage>
</organism>
<reference evidence="19 20" key="1">
    <citation type="submission" date="2015-06" db="EMBL/GenBank/DDBJ databases">
        <title>New insights into the roles of widespread benthic archaea in carbon and nitrogen cycling.</title>
        <authorList>
            <person name="Lazar C.S."/>
            <person name="Baker B.J."/>
            <person name="Seitz K.W."/>
            <person name="Hyde A.S."/>
            <person name="Dick G.J."/>
            <person name="Hinrichs K.-U."/>
            <person name="Teske A.P."/>
        </authorList>
    </citation>
    <scope>NUCLEOTIDE SEQUENCE [LARGE SCALE GENOMIC DNA]</scope>
    <source>
        <strain evidence="19">DG-45</strain>
    </source>
</reference>
<keyword evidence="9 19" id="KW-0808">Transferase</keyword>
<evidence type="ECO:0000256" key="3">
    <source>
        <dbReference type="ARBA" id="ARBA00004667"/>
    </source>
</evidence>
<keyword evidence="13" id="KW-0460">Magnesium</keyword>
<evidence type="ECO:0000256" key="16">
    <source>
        <dbReference type="NCBIfam" id="TIGR00070"/>
    </source>
</evidence>
<keyword evidence="6" id="KW-0963">Cytoplasm</keyword>
<dbReference type="Pfam" id="PF01634">
    <property type="entry name" value="HisG"/>
    <property type="match status" value="1"/>
</dbReference>
<keyword evidence="10" id="KW-0479">Metal-binding</keyword>
<dbReference type="GO" id="GO:0000105">
    <property type="term" value="P:L-histidine biosynthetic process"/>
    <property type="evidence" value="ECO:0007669"/>
    <property type="project" value="UniProtKB-UniRule"/>
</dbReference>
<accession>A0A0M0BRR6</accession>
<dbReference type="GO" id="GO:0000287">
    <property type="term" value="F:magnesium ion binding"/>
    <property type="evidence" value="ECO:0007669"/>
    <property type="project" value="InterPro"/>
</dbReference>
<comment type="caution">
    <text evidence="19">The sequence shown here is derived from an EMBL/GenBank/DDBJ whole genome shotgun (WGS) entry which is preliminary data.</text>
</comment>
<dbReference type="UniPathway" id="UPA00031">
    <property type="reaction ID" value="UER00006"/>
</dbReference>
<keyword evidence="11" id="KW-0547">Nucleotide-binding</keyword>
<evidence type="ECO:0000259" key="18">
    <source>
        <dbReference type="Pfam" id="PF08029"/>
    </source>
</evidence>
<dbReference type="Proteomes" id="UP000037210">
    <property type="component" value="Unassembled WGS sequence"/>
</dbReference>
<keyword evidence="14" id="KW-0368">Histidine biosynthesis</keyword>
<evidence type="ECO:0000256" key="6">
    <source>
        <dbReference type="ARBA" id="ARBA00022490"/>
    </source>
</evidence>
<comment type="function">
    <text evidence="15">Catalyzes the condensation of ATP and 5-phosphoribose 1-diphosphate to form N'-(5'-phosphoribosyl)-ATP (PR-ATP). Has a crucial role in the pathway because the rate of histidine biosynthesis seems to be controlled primarily by regulation of HisG enzymatic activity.</text>
</comment>
<dbReference type="NCBIfam" id="TIGR03455">
    <property type="entry name" value="HisG_C-term"/>
    <property type="match status" value="1"/>
</dbReference>
<evidence type="ECO:0000259" key="17">
    <source>
        <dbReference type="Pfam" id="PF01634"/>
    </source>
</evidence>
<dbReference type="GO" id="GO:0003879">
    <property type="term" value="F:ATP phosphoribosyltransferase activity"/>
    <property type="evidence" value="ECO:0007669"/>
    <property type="project" value="UniProtKB-UniRule"/>
</dbReference>
<sequence>MDRVKFAIPKGHLTKATFQALERAGYVISGGERSYRPTINDPRIELKIIRPQEIPIFVQDGIHDMGITGSDWLRETRVDVETLLDLEYSRVRIVACVPKPWADVDSLSDLLEKFSRERKVLRISTEYLNLTSEHLKRDPVYGRLYGDADPLLITPWWKRGENEGVAVYLSFGATEAKPPENADAIVDVIETGTTVEQNNLKVIETVMESGAVLIANKRALESGEKREKIYDVLTLLRGVVDGRKKLHIFVNVSKGKIQELLSSLPALKSPTIAQLSDKEWYSVNTVIEKDHFLEILPTLRRLAQGLVVYEPRQVLPLEEINSGGGEA</sequence>
<dbReference type="EC" id="2.4.2.17" evidence="4 16"/>
<evidence type="ECO:0000256" key="11">
    <source>
        <dbReference type="ARBA" id="ARBA00022741"/>
    </source>
</evidence>
<keyword evidence="7" id="KW-0028">Amino-acid biosynthesis</keyword>
<evidence type="ECO:0000313" key="19">
    <source>
        <dbReference type="EMBL" id="KON31288.1"/>
    </source>
</evidence>
<evidence type="ECO:0000256" key="1">
    <source>
        <dbReference type="ARBA" id="ARBA00000915"/>
    </source>
</evidence>
<evidence type="ECO:0000256" key="13">
    <source>
        <dbReference type="ARBA" id="ARBA00022842"/>
    </source>
</evidence>
<evidence type="ECO:0000313" key="20">
    <source>
        <dbReference type="Proteomes" id="UP000037210"/>
    </source>
</evidence>
<name>A0A0M0BRR6_9ARCH</name>
<proteinExistence type="predicted"/>
<comment type="catalytic activity">
    <reaction evidence="1">
        <text>1-(5-phospho-beta-D-ribosyl)-ATP + diphosphate = 5-phospho-alpha-D-ribose 1-diphosphate + ATP</text>
        <dbReference type="Rhea" id="RHEA:18473"/>
        <dbReference type="ChEBI" id="CHEBI:30616"/>
        <dbReference type="ChEBI" id="CHEBI:33019"/>
        <dbReference type="ChEBI" id="CHEBI:58017"/>
        <dbReference type="ChEBI" id="CHEBI:73183"/>
        <dbReference type="EC" id="2.4.2.17"/>
    </reaction>
</comment>
<dbReference type="SUPFAM" id="SSF53850">
    <property type="entry name" value="Periplasmic binding protein-like II"/>
    <property type="match status" value="1"/>
</dbReference>